<sequence>MPEERRLPPATALAARLLWHRDARGPRRRQPIVVLLGPTGAGKSWTLGSIAGSCGNDVVHAGYDFERTTATDTREVLARLAFDLSRKWSQRGRPRFARLAVGLIAVQTDLADLHHRQAKDKLRTEFAKYTSRQRPSFTTALRDLVDAAVDAHILDATMGVLLKNSLPELVNAAGREPLRRAIRWHGDHPDPRADDPYDALLDLNRLPATGRDVWLLAAFLADIRESQERLARADLGSKCRCGRPSRPRHRHNWVLLLDNVDHPDGERFLRDLTTARQHVLEHDPLLVIATSGRWNPGWEPEWRPPWLSAAAGRAPARTVRSCRHADYDDWAGDSPAGPPHPYYPVLLEPLTLRETAHLLGVQEDSPAALLARRATGGLPAAVESVRPLLEKATLIPGARNVLDPGDNPWQRRLTDLGLARHAPDLGIEEFVSAAPFATAPWLLPWTSTRVNHRNVGRILTELRNALWVLERRDGSATADPAVLHPWIAGNLVLALTHRDPASGLPSYEEQFSVLLNDFGTDRARRAYCQLALGQVADVVDDFAETFDTEPHREWVDRLEMVCRAPDAQPLASTVKQLFDALVKEANRDRDRSQLVRNVVSRLVVANWLATTMFTVPPDERDIVEHAYGRELPPLSHQADVNALLNAARRAADPLVERGVIAPTAPRLLTPRSRIRRFLPAIAAGVVAVVAIALYSHPLWWTCGRGLTGTGDRDVCVGLNLDTAAFRPDDPLRELEQKVAAVNPPPTGAYATIVLLEDMTPDPNADSLLLQVTKHDIEGAVAAVWRADNSSAAFGTMPRIRLLLANFGSNGQQQEAAVSAIVRARAAEHIVAVVGLGQSLDTTRAAAAALSAADITVIGSQVTADDMSQDLSGHTIDNFFRVSPTNTEEVRVAAGYLKQRPYQRMLLVSDLNPADSYTQTLTKASTEALQPRYRKSYKAPPELSGQTRAGYMTNLFAQMHSDICADRPDLVYFAGRGSDLKYFLQALADGGACALGPMDIITGDDASSLVGDKDLALNADVRLYYTAIAHRDQWRAFPPGSDYVRNYDAFAKAFADNGLPAADLDDGQAMSEHDAVLTAAVAIRKAKDVTTVNTIAPFVMQQQCKNPVGGATGYIAFPNTGGGDPVDKAMPIMQIRPDGSATQEDLVWPAGKPLDPDTTC</sequence>
<dbReference type="Proteomes" id="UP000585638">
    <property type="component" value="Unassembled WGS sequence"/>
</dbReference>
<protein>
    <submittedName>
        <fullName evidence="2">ABC-type branched-subunit amino acid transport system substrate-binding protein</fullName>
    </submittedName>
</protein>
<evidence type="ECO:0000313" key="3">
    <source>
        <dbReference type="Proteomes" id="UP000585638"/>
    </source>
</evidence>
<comment type="caution">
    <text evidence="2">The sequence shown here is derived from an EMBL/GenBank/DDBJ whole genome shotgun (WGS) entry which is preliminary data.</text>
</comment>
<feature type="region of interest" description="Disordered" evidence="1">
    <location>
        <begin position="1140"/>
        <end position="1159"/>
    </location>
</feature>
<keyword evidence="3" id="KW-1185">Reference proteome</keyword>
<evidence type="ECO:0000313" key="2">
    <source>
        <dbReference type="EMBL" id="MBB5895761.1"/>
    </source>
</evidence>
<dbReference type="AlphaFoldDB" id="A0A7W9NKV6"/>
<dbReference type="InterPro" id="IPR028082">
    <property type="entry name" value="Peripla_BP_I"/>
</dbReference>
<accession>A0A7W9NKV6</accession>
<evidence type="ECO:0000256" key="1">
    <source>
        <dbReference type="SAM" id="MobiDB-lite"/>
    </source>
</evidence>
<dbReference type="Gene3D" id="3.40.50.2300">
    <property type="match status" value="2"/>
</dbReference>
<name>A0A7W9NKV6_9PSEU</name>
<proteinExistence type="predicted"/>
<gene>
    <name evidence="2" type="ORF">BJ998_006957</name>
</gene>
<dbReference type="RefSeq" id="WP_184867512.1">
    <property type="nucleotide sequence ID" value="NZ_JACHIR010000001.1"/>
</dbReference>
<reference evidence="2 3" key="1">
    <citation type="submission" date="2020-08" db="EMBL/GenBank/DDBJ databases">
        <title>Sequencing the genomes of 1000 actinobacteria strains.</title>
        <authorList>
            <person name="Klenk H.-P."/>
        </authorList>
    </citation>
    <scope>NUCLEOTIDE SEQUENCE [LARGE SCALE GENOMIC DNA]</scope>
    <source>
        <strain evidence="2 3">DSM 43851</strain>
    </source>
</reference>
<dbReference type="SUPFAM" id="SSF53822">
    <property type="entry name" value="Periplasmic binding protein-like I"/>
    <property type="match status" value="1"/>
</dbReference>
<dbReference type="SUPFAM" id="SSF52540">
    <property type="entry name" value="P-loop containing nucleoside triphosphate hydrolases"/>
    <property type="match status" value="2"/>
</dbReference>
<dbReference type="EMBL" id="JACHIR010000001">
    <property type="protein sequence ID" value="MBB5895761.1"/>
    <property type="molecule type" value="Genomic_DNA"/>
</dbReference>
<organism evidence="2 3">
    <name type="scientific">Kutzneria kofuensis</name>
    <dbReference type="NCBI Taxonomy" id="103725"/>
    <lineage>
        <taxon>Bacteria</taxon>
        <taxon>Bacillati</taxon>
        <taxon>Actinomycetota</taxon>
        <taxon>Actinomycetes</taxon>
        <taxon>Pseudonocardiales</taxon>
        <taxon>Pseudonocardiaceae</taxon>
        <taxon>Kutzneria</taxon>
    </lineage>
</organism>
<dbReference type="InterPro" id="IPR027417">
    <property type="entry name" value="P-loop_NTPase"/>
</dbReference>